<proteinExistence type="predicted"/>
<dbReference type="EMBL" id="OE005567">
    <property type="protein sequence ID" value="CAD7462052.1"/>
    <property type="molecule type" value="Genomic_DNA"/>
</dbReference>
<protein>
    <submittedName>
        <fullName evidence="1">Uncharacterized protein</fullName>
    </submittedName>
</protein>
<name>A0A7R9IPC4_9NEOP</name>
<organism evidence="1">
    <name type="scientific">Timema tahoe</name>
    <dbReference type="NCBI Taxonomy" id="61484"/>
    <lineage>
        <taxon>Eukaryota</taxon>
        <taxon>Metazoa</taxon>
        <taxon>Ecdysozoa</taxon>
        <taxon>Arthropoda</taxon>
        <taxon>Hexapoda</taxon>
        <taxon>Insecta</taxon>
        <taxon>Pterygota</taxon>
        <taxon>Neoptera</taxon>
        <taxon>Polyneoptera</taxon>
        <taxon>Phasmatodea</taxon>
        <taxon>Timematodea</taxon>
        <taxon>Timematoidea</taxon>
        <taxon>Timematidae</taxon>
        <taxon>Timema</taxon>
    </lineage>
</organism>
<gene>
    <name evidence="1" type="ORF">TTEB3V08_LOCUS9952</name>
</gene>
<sequence length="176" mass="19803">MRVRVRAFIGHVNLRCRIQSVNSSKGRPVTHGPLLPCGMPVARQLLDSLVRPDQEMTLAYKVVMWRHCLRLVTIAVIACLFTLTHAQSDSLKVLEKREFQLCGKHLADIVKLVCKGVYNTYFKKSSQDDAILMAEKESDLQNALNCLSVATDRMDLRITVSKTKELVFDKDGSGND</sequence>
<reference evidence="1" key="1">
    <citation type="submission" date="2020-11" db="EMBL/GenBank/DDBJ databases">
        <authorList>
            <person name="Tran Van P."/>
        </authorList>
    </citation>
    <scope>NUCLEOTIDE SEQUENCE</scope>
</reference>
<accession>A0A7R9IPC4</accession>
<dbReference type="AlphaFoldDB" id="A0A7R9IPC4"/>
<evidence type="ECO:0000313" key="1">
    <source>
        <dbReference type="EMBL" id="CAD7462052.1"/>
    </source>
</evidence>